<accession>E5YBQ5</accession>
<feature type="transmembrane region" description="Helical" evidence="6">
    <location>
        <begin position="12"/>
        <end position="36"/>
    </location>
</feature>
<dbReference type="STRING" id="563192.HMPREF0179_03629"/>
<dbReference type="InterPro" id="IPR020942">
    <property type="entry name" value="Cyt_c_III_dom"/>
</dbReference>
<dbReference type="EMBL" id="ADCP02000001">
    <property type="protein sequence ID" value="EFV42568.2"/>
    <property type="molecule type" value="Genomic_DNA"/>
</dbReference>
<sequence>MSKHASSSSTSYGAWALAAWLAALALFLIWLGWVLFSTSPIEGKAEKPSFPGVAQSDPGTVLDSLPAKGSLATPNMPFTASQEYVLTGAGLQGFYQTSAPNDVWTLSYPEPQLNAQVIKRGPPVPEIVTQGVDVTWELGPQAGLAKDSTTRQGRMNVVEDSFFAASIPVSAVNADGVLNPYPVITLRAKDEKTGKLLAESAAVLAVSPGFGCAQCHANAGTAILEVHDRHQSTHFMEQHAKGEVIACRSCHVGLKGGKAGEGKSGPELSVSAAIHGWHATYLADRGADACKTCHVDLGRTGDDPKDAPRRLFARDFHVDRGLSCVRCHGFMEDHSLALLKAEQEAGLPQAAKLMSGITAREVPLAKIKGRLPWVQEPDCTSCHNFSEKPNLLTASAFNKWTPRSEGLSGLFSRRRDDMLMVRCIVCHGAPHAVYPARNPLADNLDNLPPLQYQQQAATLGSYGNCALCHGQPMDFSAHHPLVQWSEREIHVPSGARQTMPPARFSHQAHTPLINCTICHHTGYVDGKSLLCTSSGCHDGLTATLRTDKNAKPTLNPFYFYNAFHGTYPSCVACHTESLAAGKPAGPTDCKACHQAPSPLWAHEAEAGGSGAAAQ</sequence>
<proteinExistence type="predicted"/>
<name>E5YBQ5_BILW3</name>
<protein>
    <recommendedName>
        <fullName evidence="7">Class III cytochrome C domain-containing protein</fullName>
    </recommendedName>
</protein>
<keyword evidence="5" id="KW-0408">Iron</keyword>
<dbReference type="HOGENOM" id="CLU_469083_0_0_7"/>
<evidence type="ECO:0000256" key="1">
    <source>
        <dbReference type="ARBA" id="ARBA00022448"/>
    </source>
</evidence>
<feature type="domain" description="Class III cytochrome C" evidence="7">
    <location>
        <begin position="490"/>
        <end position="593"/>
    </location>
</feature>
<evidence type="ECO:0000259" key="7">
    <source>
        <dbReference type="Pfam" id="PF02085"/>
    </source>
</evidence>
<evidence type="ECO:0000256" key="4">
    <source>
        <dbReference type="ARBA" id="ARBA00022982"/>
    </source>
</evidence>
<keyword evidence="4" id="KW-0249">Electron transport</keyword>
<keyword evidence="6" id="KW-0812">Transmembrane</keyword>
<evidence type="ECO:0000313" key="9">
    <source>
        <dbReference type="Proteomes" id="UP000006034"/>
    </source>
</evidence>
<dbReference type="InterPro" id="IPR036280">
    <property type="entry name" value="Multihaem_cyt_sf"/>
</dbReference>
<evidence type="ECO:0000256" key="2">
    <source>
        <dbReference type="ARBA" id="ARBA00022617"/>
    </source>
</evidence>
<dbReference type="GO" id="GO:0009055">
    <property type="term" value="F:electron transfer activity"/>
    <property type="evidence" value="ECO:0007669"/>
    <property type="project" value="InterPro"/>
</dbReference>
<dbReference type="RefSeq" id="WP_016360449.1">
    <property type="nucleotide sequence ID" value="NZ_KE150238.1"/>
</dbReference>
<keyword evidence="1" id="KW-0813">Transport</keyword>
<dbReference type="OrthoDB" id="9795893at2"/>
<dbReference type="Gene3D" id="3.90.10.10">
    <property type="entry name" value="Cytochrome C3"/>
    <property type="match status" value="2"/>
</dbReference>
<dbReference type="Proteomes" id="UP000006034">
    <property type="component" value="Unassembled WGS sequence"/>
</dbReference>
<keyword evidence="6" id="KW-0472">Membrane</keyword>
<keyword evidence="9" id="KW-1185">Reference proteome</keyword>
<dbReference type="GO" id="GO:0046872">
    <property type="term" value="F:metal ion binding"/>
    <property type="evidence" value="ECO:0007669"/>
    <property type="project" value="UniProtKB-KW"/>
</dbReference>
<keyword evidence="3" id="KW-0479">Metal-binding</keyword>
<dbReference type="Pfam" id="PF02085">
    <property type="entry name" value="Cytochrom_CIII"/>
    <property type="match status" value="1"/>
</dbReference>
<organism evidence="8 9">
    <name type="scientific">Bilophila wadsworthia (strain 3_1_6)</name>
    <dbReference type="NCBI Taxonomy" id="563192"/>
    <lineage>
        <taxon>Bacteria</taxon>
        <taxon>Pseudomonadati</taxon>
        <taxon>Thermodesulfobacteriota</taxon>
        <taxon>Desulfovibrionia</taxon>
        <taxon>Desulfovibrionales</taxon>
        <taxon>Desulfovibrionaceae</taxon>
        <taxon>Bilophila</taxon>
    </lineage>
</organism>
<keyword evidence="6" id="KW-1133">Transmembrane helix</keyword>
<evidence type="ECO:0000256" key="6">
    <source>
        <dbReference type="SAM" id="Phobius"/>
    </source>
</evidence>
<dbReference type="SUPFAM" id="SSF48695">
    <property type="entry name" value="Multiheme cytochromes"/>
    <property type="match status" value="1"/>
</dbReference>
<reference evidence="8 9" key="2">
    <citation type="submission" date="2013-04" db="EMBL/GenBank/DDBJ databases">
        <title>The Genome Sequence of Bilophila wadsworthia 3_1_6.</title>
        <authorList>
            <consortium name="The Broad Institute Genomics Platform"/>
            <person name="Earl A."/>
            <person name="Ward D."/>
            <person name="Feldgarden M."/>
            <person name="Gevers D."/>
            <person name="Sibley C."/>
            <person name="Strauss J."/>
            <person name="Allen-Vercoe E."/>
            <person name="Walker B."/>
            <person name="Young S."/>
            <person name="Zeng Q."/>
            <person name="Gargeya S."/>
            <person name="Fitzgerald M."/>
            <person name="Haas B."/>
            <person name="Abouelleil A."/>
            <person name="Allen A.W."/>
            <person name="Alvarado L."/>
            <person name="Arachchi H.M."/>
            <person name="Berlin A.M."/>
            <person name="Chapman S.B."/>
            <person name="Gainer-Dewar J."/>
            <person name="Goldberg J."/>
            <person name="Griggs A."/>
            <person name="Gujja S."/>
            <person name="Hansen M."/>
            <person name="Howarth C."/>
            <person name="Imamovic A."/>
            <person name="Ireland A."/>
            <person name="Larimer J."/>
            <person name="McCowan C."/>
            <person name="Murphy C."/>
            <person name="Pearson M."/>
            <person name="Poon T.W."/>
            <person name="Priest M."/>
            <person name="Roberts A."/>
            <person name="Saif S."/>
            <person name="Shea T."/>
            <person name="Sisk P."/>
            <person name="Sykes S."/>
            <person name="Wortman J."/>
            <person name="Nusbaum C."/>
            <person name="Birren B."/>
        </authorList>
    </citation>
    <scope>NUCLEOTIDE SEQUENCE [LARGE SCALE GENOMIC DNA]</scope>
    <source>
        <strain evidence="8 9">3_1_6</strain>
    </source>
</reference>
<dbReference type="eggNOG" id="COG2010">
    <property type="taxonomic scope" value="Bacteria"/>
</dbReference>
<evidence type="ECO:0000313" key="8">
    <source>
        <dbReference type="EMBL" id="EFV42568.2"/>
    </source>
</evidence>
<keyword evidence="2" id="KW-0349">Heme</keyword>
<dbReference type="GO" id="GO:0020037">
    <property type="term" value="F:heme binding"/>
    <property type="evidence" value="ECO:0007669"/>
    <property type="project" value="InterPro"/>
</dbReference>
<evidence type="ECO:0000256" key="5">
    <source>
        <dbReference type="ARBA" id="ARBA00023004"/>
    </source>
</evidence>
<comment type="caution">
    <text evidence="8">The sequence shown here is derived from an EMBL/GenBank/DDBJ whole genome shotgun (WGS) entry which is preliminary data.</text>
</comment>
<gene>
    <name evidence="8" type="ORF">HMPREF0179_03629</name>
</gene>
<dbReference type="AlphaFoldDB" id="E5YBQ5"/>
<evidence type="ECO:0000256" key="3">
    <source>
        <dbReference type="ARBA" id="ARBA00022723"/>
    </source>
</evidence>
<dbReference type="CDD" id="cd08168">
    <property type="entry name" value="Cytochrom_C3"/>
    <property type="match status" value="1"/>
</dbReference>
<reference evidence="8 9" key="1">
    <citation type="submission" date="2010-10" db="EMBL/GenBank/DDBJ databases">
        <authorList>
            <consortium name="The Broad Institute Genome Sequencing Platform"/>
            <person name="Ward D."/>
            <person name="Earl A."/>
            <person name="Feldgarden M."/>
            <person name="Young S.K."/>
            <person name="Gargeya S."/>
            <person name="Zeng Q."/>
            <person name="Alvarado L."/>
            <person name="Berlin A."/>
            <person name="Bochicchio J."/>
            <person name="Chapman S.B."/>
            <person name="Chen Z."/>
            <person name="Freedman E."/>
            <person name="Gellesch M."/>
            <person name="Goldberg J."/>
            <person name="Griggs A."/>
            <person name="Gujja S."/>
            <person name="Heilman E."/>
            <person name="Heiman D."/>
            <person name="Howarth C."/>
            <person name="Mehta T."/>
            <person name="Neiman D."/>
            <person name="Pearson M."/>
            <person name="Roberts A."/>
            <person name="Saif S."/>
            <person name="Shea T."/>
            <person name="Shenoy N."/>
            <person name="Sisk P."/>
            <person name="Stolte C."/>
            <person name="Sykes S."/>
            <person name="White J."/>
            <person name="Yandava C."/>
            <person name="Allen-Vercoe E."/>
            <person name="Sibley C."/>
            <person name="Ambrose C.E."/>
            <person name="Strauss J."/>
            <person name="Daigneault M."/>
            <person name="Haas B."/>
            <person name="Nusbaum C."/>
            <person name="Birren B."/>
        </authorList>
    </citation>
    <scope>NUCLEOTIDE SEQUENCE [LARGE SCALE GENOMIC DNA]</scope>
    <source>
        <strain evidence="8 9">3_1_6</strain>
    </source>
</reference>
<dbReference type="GeneID" id="78084371"/>